<comment type="caution">
    <text evidence="2">The sequence shown here is derived from an EMBL/GenBank/DDBJ whole genome shotgun (WGS) entry which is preliminary data.</text>
</comment>
<dbReference type="InterPro" id="IPR036188">
    <property type="entry name" value="FAD/NAD-bd_sf"/>
</dbReference>
<keyword evidence="3" id="KW-1185">Reference proteome</keyword>
<dbReference type="SUPFAM" id="SSF51905">
    <property type="entry name" value="FAD/NAD(P)-binding domain"/>
    <property type="match status" value="1"/>
</dbReference>
<evidence type="ECO:0000313" key="3">
    <source>
        <dbReference type="Proteomes" id="UP000274843"/>
    </source>
</evidence>
<protein>
    <submittedName>
        <fullName evidence="2">2-polyprenyl-6-methoxyphenol hydroxylase-like FAD-dependent oxidoreductase</fullName>
    </submittedName>
</protein>
<sequence>MTTVGIVGAGIAGLHLGLALRAADVPVTLYADRPFDELAAGPLLNTVAHHHPLLERERALGVHHWPAAEFGYRAHHHWIGGLRFTGRFTHPSCAVDHRLYLPRLAEDLAARGGHVEVREVGPRDLGALARRHDLLVVASGRGALSGLFPRRPEHSPHDAPRRLVCAGLYTGIAPAEPAAVTIGVAPGQGELLEIPLVSRHGRVTALLFENVPGGDLAVLNELSPAEDPALFRKTVVEKLHEHHPATAERVLGDFALTDPRDLLQGAVTPAVREDFLPLGDDRFALALGDAHVVVDPVMGQGANIAAYSAAVVAAEIAAETVYDEVFCRRVARAREEVLLGASAWTNLVLDPPPWLGELWRGLADDPRRADEFTDNFDHPDRQWRALATRRRVRAFLDGS</sequence>
<dbReference type="AlphaFoldDB" id="A0A3N2GQH2"/>
<proteinExistence type="predicted"/>
<accession>A0A3N2GQH2</accession>
<dbReference type="InterPro" id="IPR041654">
    <property type="entry name" value="StyA_sbd"/>
</dbReference>
<evidence type="ECO:0000259" key="1">
    <source>
        <dbReference type="Pfam" id="PF17885"/>
    </source>
</evidence>
<dbReference type="Proteomes" id="UP000274843">
    <property type="component" value="Unassembled WGS sequence"/>
</dbReference>
<feature type="domain" description="Styrene monooxygenase StyA putative substrate binding" evidence="1">
    <location>
        <begin position="140"/>
        <end position="249"/>
    </location>
</feature>
<dbReference type="Gene3D" id="6.10.250.650">
    <property type="match status" value="1"/>
</dbReference>
<dbReference type="Gene3D" id="3.50.50.60">
    <property type="entry name" value="FAD/NAD(P)-binding domain"/>
    <property type="match status" value="2"/>
</dbReference>
<organism evidence="2 3">
    <name type="scientific">Amycolatopsis thermoflava</name>
    <dbReference type="NCBI Taxonomy" id="84480"/>
    <lineage>
        <taxon>Bacteria</taxon>
        <taxon>Bacillati</taxon>
        <taxon>Actinomycetota</taxon>
        <taxon>Actinomycetes</taxon>
        <taxon>Pseudonocardiales</taxon>
        <taxon>Pseudonocardiaceae</taxon>
        <taxon>Amycolatopsis</taxon>
        <taxon>Amycolatopsis methanolica group</taxon>
    </lineage>
</organism>
<dbReference type="RefSeq" id="WP_027930768.1">
    <property type="nucleotide sequence ID" value="NZ_RKHY01000001.1"/>
</dbReference>
<reference evidence="2 3" key="1">
    <citation type="submission" date="2018-11" db="EMBL/GenBank/DDBJ databases">
        <title>Sequencing the genomes of 1000 actinobacteria strains.</title>
        <authorList>
            <person name="Klenk H.-P."/>
        </authorList>
    </citation>
    <scope>NUCLEOTIDE SEQUENCE [LARGE SCALE GENOMIC DNA]</scope>
    <source>
        <strain evidence="2 3">DSM 44348</strain>
    </source>
</reference>
<evidence type="ECO:0000313" key="2">
    <source>
        <dbReference type="EMBL" id="ROS38165.1"/>
    </source>
</evidence>
<dbReference type="GeneID" id="301841919"/>
<dbReference type="Pfam" id="PF17885">
    <property type="entry name" value="Smoa_sbd"/>
    <property type="match status" value="1"/>
</dbReference>
<dbReference type="Gene3D" id="3.30.9.40">
    <property type="match status" value="1"/>
</dbReference>
<dbReference type="EMBL" id="RKHY01000001">
    <property type="protein sequence ID" value="ROS38165.1"/>
    <property type="molecule type" value="Genomic_DNA"/>
</dbReference>
<name>A0A3N2GQH2_9PSEU</name>
<gene>
    <name evidence="2" type="ORF">EDD35_0433</name>
</gene>